<dbReference type="OrthoDB" id="9815592at2"/>
<evidence type="ECO:0000256" key="1">
    <source>
        <dbReference type="ARBA" id="ARBA00007274"/>
    </source>
</evidence>
<dbReference type="GO" id="GO:0016740">
    <property type="term" value="F:transferase activity"/>
    <property type="evidence" value="ECO:0007669"/>
    <property type="project" value="UniProtKB-KW"/>
</dbReference>
<protein>
    <submittedName>
        <fullName evidence="2">Virginiamycin A acetyltransferase</fullName>
    </submittedName>
</protein>
<comment type="similarity">
    <text evidence="1">Belongs to the transferase hexapeptide repeat family.</text>
</comment>
<organism evidence="2 3">
    <name type="scientific">Albimonas pacifica</name>
    <dbReference type="NCBI Taxonomy" id="1114924"/>
    <lineage>
        <taxon>Bacteria</taxon>
        <taxon>Pseudomonadati</taxon>
        <taxon>Pseudomonadota</taxon>
        <taxon>Alphaproteobacteria</taxon>
        <taxon>Rhodobacterales</taxon>
        <taxon>Paracoccaceae</taxon>
        <taxon>Albimonas</taxon>
    </lineage>
</organism>
<reference evidence="2 3" key="1">
    <citation type="submission" date="2016-10" db="EMBL/GenBank/DDBJ databases">
        <authorList>
            <person name="de Groot N.N."/>
        </authorList>
    </citation>
    <scope>NUCLEOTIDE SEQUENCE [LARGE SCALE GENOMIC DNA]</scope>
    <source>
        <strain evidence="2 3">CGMCC 1.11030</strain>
    </source>
</reference>
<proteinExistence type="inferred from homology"/>
<keyword evidence="2" id="KW-0808">Transferase</keyword>
<dbReference type="Pfam" id="PF00132">
    <property type="entry name" value="Hexapep"/>
    <property type="match status" value="1"/>
</dbReference>
<dbReference type="Proteomes" id="UP000199377">
    <property type="component" value="Unassembled WGS sequence"/>
</dbReference>
<dbReference type="Gene3D" id="2.160.10.10">
    <property type="entry name" value="Hexapeptide repeat proteins"/>
    <property type="match status" value="1"/>
</dbReference>
<gene>
    <name evidence="2" type="ORF">SAMN05216258_11924</name>
</gene>
<evidence type="ECO:0000313" key="2">
    <source>
        <dbReference type="EMBL" id="SFJ23576.1"/>
    </source>
</evidence>
<dbReference type="InterPro" id="IPR050179">
    <property type="entry name" value="Trans_hexapeptide_repeat"/>
</dbReference>
<keyword evidence="3" id="KW-1185">Reference proteome</keyword>
<dbReference type="SUPFAM" id="SSF51161">
    <property type="entry name" value="Trimeric LpxA-like enzymes"/>
    <property type="match status" value="1"/>
</dbReference>
<dbReference type="STRING" id="1114924.SAMN05216258_11924"/>
<dbReference type="EMBL" id="FOQH01000019">
    <property type="protein sequence ID" value="SFJ23576.1"/>
    <property type="molecule type" value="Genomic_DNA"/>
</dbReference>
<dbReference type="AlphaFoldDB" id="A0A1I3PRF6"/>
<dbReference type="PANTHER" id="PTHR43300:SF11">
    <property type="entry name" value="ACETYLTRANSFERASE RV3034C-RELATED"/>
    <property type="match status" value="1"/>
</dbReference>
<name>A0A1I3PRF6_9RHOB</name>
<dbReference type="InterPro" id="IPR011004">
    <property type="entry name" value="Trimer_LpxA-like_sf"/>
</dbReference>
<evidence type="ECO:0000313" key="3">
    <source>
        <dbReference type="Proteomes" id="UP000199377"/>
    </source>
</evidence>
<accession>A0A1I3PRF6</accession>
<dbReference type="PANTHER" id="PTHR43300">
    <property type="entry name" value="ACETYLTRANSFERASE"/>
    <property type="match status" value="1"/>
</dbReference>
<sequence length="264" mass="27796">MQGLRLDAAARRPIRLPDGSEHPNVVHLAQVIDHPNIEVGAHAYANDFEPVDDWAARLAPYLHPGAPERLRIGPFVQIAHGVRFVTASADHPMRGLSTYPFRIFGPAAQADWEALCGPFPDTVVGPDAWLGHGALILPGARIGAGAIVAAGAVVAGEAPPYAILAGNPARPIRLRLAPEAIAAMLALRWWDRPSDWIARRAGLIEAADLPALVAAARADGVAEGPADSLHSIDLDALAGVEAVAPRASRAAIPTQPSLTERTRP</sequence>
<dbReference type="InterPro" id="IPR001451">
    <property type="entry name" value="Hexapep"/>
</dbReference>